<dbReference type="GO" id="GO:0015171">
    <property type="term" value="F:amino acid transmembrane transporter activity"/>
    <property type="evidence" value="ECO:0007669"/>
    <property type="project" value="TreeGrafter"/>
</dbReference>
<evidence type="ECO:0000256" key="3">
    <source>
        <dbReference type="ARBA" id="ARBA00022692"/>
    </source>
</evidence>
<name>A0A8J2VM08_9BACL</name>
<dbReference type="EMBL" id="BMIR01000002">
    <property type="protein sequence ID" value="GGE32342.1"/>
    <property type="molecule type" value="Genomic_DNA"/>
</dbReference>
<reference evidence="7" key="1">
    <citation type="journal article" date="2014" name="Int. J. Syst. Evol. Microbiol.">
        <title>Complete genome sequence of Corynebacterium casei LMG S-19264T (=DSM 44701T), isolated from a smear-ripened cheese.</title>
        <authorList>
            <consortium name="US DOE Joint Genome Institute (JGI-PGF)"/>
            <person name="Walter F."/>
            <person name="Albersmeier A."/>
            <person name="Kalinowski J."/>
            <person name="Ruckert C."/>
        </authorList>
    </citation>
    <scope>NUCLEOTIDE SEQUENCE</scope>
    <source>
        <strain evidence="7">CGMCC 1.15371</strain>
    </source>
</reference>
<dbReference type="GO" id="GO:0005886">
    <property type="term" value="C:plasma membrane"/>
    <property type="evidence" value="ECO:0007669"/>
    <property type="project" value="UniProtKB-SubCell"/>
</dbReference>
<comment type="subcellular location">
    <subcellularLocation>
        <location evidence="1">Cell membrane</location>
        <topology evidence="1">Multi-pass membrane protein</topology>
    </subcellularLocation>
</comment>
<sequence>MQVYISYLLLGLSLAAPIGPINAAQLDRGLKYGFLHAWIIGLGATLADALYILLVYLGLSHVIDIPAVKTFLWSFGGFVLIYTGIESLSTVKIETVYYARHHEPLFKTLLSGFLMSLFNPLTILFWLGIYGSILAQSTTENTHELWLYSATIFSGVLLWDITMAAFSSTFRRFLNDRLLNGIAFLSGCALIGYGLYFIYQAYKLLFS</sequence>
<comment type="caution">
    <text evidence="7">The sequence shown here is derived from an EMBL/GenBank/DDBJ whole genome shotgun (WGS) entry which is preliminary data.</text>
</comment>
<keyword evidence="4 6" id="KW-1133">Transmembrane helix</keyword>
<keyword evidence="5 6" id="KW-0472">Membrane</keyword>
<evidence type="ECO:0000313" key="8">
    <source>
        <dbReference type="Proteomes" id="UP000628775"/>
    </source>
</evidence>
<evidence type="ECO:0000256" key="2">
    <source>
        <dbReference type="ARBA" id="ARBA00022475"/>
    </source>
</evidence>
<protein>
    <submittedName>
        <fullName evidence="7">Amino acid transporter</fullName>
    </submittedName>
</protein>
<feature type="transmembrane region" description="Helical" evidence="6">
    <location>
        <begin position="33"/>
        <end position="59"/>
    </location>
</feature>
<gene>
    <name evidence="7" type="ORF">GCM10011391_08770</name>
</gene>
<dbReference type="PANTHER" id="PTHR30086:SF6">
    <property type="entry name" value="AMINO ACID EFFLUX PROTEIN YCGF-RELATED"/>
    <property type="match status" value="1"/>
</dbReference>
<keyword evidence="3 6" id="KW-0812">Transmembrane</keyword>
<dbReference type="RefSeq" id="WP_188689666.1">
    <property type="nucleotide sequence ID" value="NZ_BMIR01000002.1"/>
</dbReference>
<evidence type="ECO:0000256" key="1">
    <source>
        <dbReference type="ARBA" id="ARBA00004651"/>
    </source>
</evidence>
<dbReference type="Proteomes" id="UP000628775">
    <property type="component" value="Unassembled WGS sequence"/>
</dbReference>
<feature type="transmembrane region" description="Helical" evidence="6">
    <location>
        <begin position="109"/>
        <end position="133"/>
    </location>
</feature>
<evidence type="ECO:0000256" key="4">
    <source>
        <dbReference type="ARBA" id="ARBA00022989"/>
    </source>
</evidence>
<dbReference type="Pfam" id="PF01810">
    <property type="entry name" value="LysE"/>
    <property type="match status" value="1"/>
</dbReference>
<dbReference type="PANTHER" id="PTHR30086">
    <property type="entry name" value="ARGININE EXPORTER PROTEIN ARGO"/>
    <property type="match status" value="1"/>
</dbReference>
<organism evidence="7 8">
    <name type="scientific">Pullulanibacillus camelliae</name>
    <dbReference type="NCBI Taxonomy" id="1707096"/>
    <lineage>
        <taxon>Bacteria</taxon>
        <taxon>Bacillati</taxon>
        <taxon>Bacillota</taxon>
        <taxon>Bacilli</taxon>
        <taxon>Bacillales</taxon>
        <taxon>Sporolactobacillaceae</taxon>
        <taxon>Pullulanibacillus</taxon>
    </lineage>
</organism>
<feature type="transmembrane region" description="Helical" evidence="6">
    <location>
        <begin position="71"/>
        <end position="89"/>
    </location>
</feature>
<accession>A0A8J2VM08</accession>
<keyword evidence="8" id="KW-1185">Reference proteome</keyword>
<dbReference type="InterPro" id="IPR001123">
    <property type="entry name" value="LeuE-type"/>
</dbReference>
<feature type="transmembrane region" description="Helical" evidence="6">
    <location>
        <begin position="145"/>
        <end position="166"/>
    </location>
</feature>
<dbReference type="AlphaFoldDB" id="A0A8J2VM08"/>
<feature type="transmembrane region" description="Helical" evidence="6">
    <location>
        <begin position="178"/>
        <end position="199"/>
    </location>
</feature>
<evidence type="ECO:0000313" key="7">
    <source>
        <dbReference type="EMBL" id="GGE32342.1"/>
    </source>
</evidence>
<keyword evidence="2" id="KW-1003">Cell membrane</keyword>
<reference evidence="7" key="2">
    <citation type="submission" date="2020-09" db="EMBL/GenBank/DDBJ databases">
        <authorList>
            <person name="Sun Q."/>
            <person name="Zhou Y."/>
        </authorList>
    </citation>
    <scope>NUCLEOTIDE SEQUENCE</scope>
    <source>
        <strain evidence="7">CGMCC 1.15371</strain>
    </source>
</reference>
<evidence type="ECO:0000256" key="5">
    <source>
        <dbReference type="ARBA" id="ARBA00023136"/>
    </source>
</evidence>
<proteinExistence type="predicted"/>
<evidence type="ECO:0000256" key="6">
    <source>
        <dbReference type="SAM" id="Phobius"/>
    </source>
</evidence>